<organism evidence="11 12">
    <name type="scientific">Armadillidium nasatum</name>
    <dbReference type="NCBI Taxonomy" id="96803"/>
    <lineage>
        <taxon>Eukaryota</taxon>
        <taxon>Metazoa</taxon>
        <taxon>Ecdysozoa</taxon>
        <taxon>Arthropoda</taxon>
        <taxon>Crustacea</taxon>
        <taxon>Multicrustacea</taxon>
        <taxon>Malacostraca</taxon>
        <taxon>Eumalacostraca</taxon>
        <taxon>Peracarida</taxon>
        <taxon>Isopoda</taxon>
        <taxon>Oniscidea</taxon>
        <taxon>Crinocheta</taxon>
        <taxon>Armadillidiidae</taxon>
        <taxon>Armadillidium</taxon>
    </lineage>
</organism>
<keyword evidence="3 9" id="KW-0812">Transmembrane</keyword>
<evidence type="ECO:0000256" key="4">
    <source>
        <dbReference type="ARBA" id="ARBA00022989"/>
    </source>
</evidence>
<keyword evidence="6 9" id="KW-0472">Membrane</keyword>
<evidence type="ECO:0000256" key="7">
    <source>
        <dbReference type="ARBA" id="ARBA00023170"/>
    </source>
</evidence>
<keyword evidence="5" id="KW-0297">G-protein coupled receptor</keyword>
<feature type="transmembrane region" description="Helical" evidence="9">
    <location>
        <begin position="137"/>
        <end position="161"/>
    </location>
</feature>
<dbReference type="OrthoDB" id="10037617at2759"/>
<evidence type="ECO:0000256" key="5">
    <source>
        <dbReference type="ARBA" id="ARBA00023040"/>
    </source>
</evidence>
<dbReference type="GO" id="GO:0004930">
    <property type="term" value="F:G protein-coupled receptor activity"/>
    <property type="evidence" value="ECO:0007669"/>
    <property type="project" value="UniProtKB-KW"/>
</dbReference>
<comment type="caution">
    <text evidence="11">The sequence shown here is derived from an EMBL/GenBank/DDBJ whole genome shotgun (WGS) entry which is preliminary data.</text>
</comment>
<reference evidence="11 12" key="1">
    <citation type="journal article" date="2019" name="PLoS Biol.">
        <title>Sex chromosomes control vertical transmission of feminizing Wolbachia symbionts in an isopod.</title>
        <authorList>
            <person name="Becking T."/>
            <person name="Chebbi M.A."/>
            <person name="Giraud I."/>
            <person name="Moumen B."/>
            <person name="Laverre T."/>
            <person name="Caubet Y."/>
            <person name="Peccoud J."/>
            <person name="Gilbert C."/>
            <person name="Cordaux R."/>
        </authorList>
    </citation>
    <scope>NUCLEOTIDE SEQUENCE [LARGE SCALE GENOMIC DNA]</scope>
    <source>
        <strain evidence="11">ANa2</strain>
        <tissue evidence="11">Whole body excluding digestive tract and cuticle</tissue>
    </source>
</reference>
<proteinExistence type="inferred from homology"/>
<evidence type="ECO:0000313" key="12">
    <source>
        <dbReference type="Proteomes" id="UP000326759"/>
    </source>
</evidence>
<feature type="transmembrane region" description="Helical" evidence="9">
    <location>
        <begin position="229"/>
        <end position="251"/>
    </location>
</feature>
<dbReference type="GO" id="GO:0016020">
    <property type="term" value="C:membrane"/>
    <property type="evidence" value="ECO:0007669"/>
    <property type="project" value="UniProtKB-SubCell"/>
</dbReference>
<dbReference type="AlphaFoldDB" id="A0A5N5SXJ6"/>
<dbReference type="EMBL" id="SEYY01020339">
    <property type="protein sequence ID" value="KAB7497390.1"/>
    <property type="molecule type" value="Genomic_DNA"/>
</dbReference>
<evidence type="ECO:0000256" key="3">
    <source>
        <dbReference type="ARBA" id="ARBA00022692"/>
    </source>
</evidence>
<feature type="transmembrane region" description="Helical" evidence="9">
    <location>
        <begin position="85"/>
        <end position="106"/>
    </location>
</feature>
<feature type="transmembrane region" description="Helical" evidence="9">
    <location>
        <begin position="48"/>
        <end position="73"/>
    </location>
</feature>
<dbReference type="InterPro" id="IPR017452">
    <property type="entry name" value="GPCR_Rhodpsn_7TM"/>
</dbReference>
<keyword evidence="7 11" id="KW-0675">Receptor</keyword>
<evidence type="ECO:0000256" key="6">
    <source>
        <dbReference type="ARBA" id="ARBA00023136"/>
    </source>
</evidence>
<dbReference type="Pfam" id="PF00001">
    <property type="entry name" value="7tm_1"/>
    <property type="match status" value="2"/>
</dbReference>
<feature type="domain" description="G-protein coupled receptors family 1 profile" evidence="10">
    <location>
        <begin position="27"/>
        <end position="248"/>
    </location>
</feature>
<keyword evidence="8" id="KW-0807">Transducer</keyword>
<gene>
    <name evidence="11" type="primary">GPR83</name>
    <name evidence="11" type="ORF">Anas_06531</name>
</gene>
<comment type="subcellular location">
    <subcellularLocation>
        <location evidence="1">Membrane</location>
        <topology evidence="1">Multi-pass membrane protein</topology>
    </subcellularLocation>
</comment>
<evidence type="ECO:0000256" key="9">
    <source>
        <dbReference type="SAM" id="Phobius"/>
    </source>
</evidence>
<dbReference type="SUPFAM" id="SSF81321">
    <property type="entry name" value="Family A G protein-coupled receptor-like"/>
    <property type="match status" value="1"/>
</dbReference>
<evidence type="ECO:0000256" key="2">
    <source>
        <dbReference type="ARBA" id="ARBA00010663"/>
    </source>
</evidence>
<feature type="non-terminal residue" evidence="11">
    <location>
        <position position="403"/>
    </location>
</feature>
<evidence type="ECO:0000259" key="10">
    <source>
        <dbReference type="PROSITE" id="PS50262"/>
    </source>
</evidence>
<sequence length="403" mass="46501">MRRINSPERTSLLLLAYCSVILVSLFGNLLVCHVVVRTKRLHNSINTFLANLALSDLLITVLNIPFNLVRFLLNDWPFGQVMCSVIPFIQVSSVYASTFTMVAIAVDRYKVTEVFTYKRLIRCQTEFPSPSLDFRKWLTLATFLTQYLVPLLLTFVVYTFVSKRIWWRIKIGSSTQNQLIFHLETKKRTVKMLVYVVVLFAVCWLPLNMYHLIIEFSSYVGPMRHSTTTYYLCHWLAMSNVCYNPFIYCWLNDHFRSGAKSCVVLILKKVFCFNININSHVNSNKGVVRYTSSVYKDSSTASSSSAPARSGITQRNIQDLETRNPTSKENCDLTNMSNDAIQLEEINVNKRRASPRKTKALYNTATAPGVEQWHEIKNSNDNELLYKFSTKYSVNFHSILYKI</sequence>
<comment type="similarity">
    <text evidence="2">Belongs to the G-protein coupled receptor 1 family.</text>
</comment>
<dbReference type="InterPro" id="IPR000276">
    <property type="entry name" value="GPCR_Rhodpsn"/>
</dbReference>
<dbReference type="SMART" id="SM01381">
    <property type="entry name" value="7TM_GPCR_Srsx"/>
    <property type="match status" value="1"/>
</dbReference>
<dbReference type="PROSITE" id="PS50262">
    <property type="entry name" value="G_PROTEIN_RECEP_F1_2"/>
    <property type="match status" value="1"/>
</dbReference>
<dbReference type="Proteomes" id="UP000326759">
    <property type="component" value="Unassembled WGS sequence"/>
</dbReference>
<feature type="transmembrane region" description="Helical" evidence="9">
    <location>
        <begin position="12"/>
        <end position="36"/>
    </location>
</feature>
<dbReference type="PANTHER" id="PTHR24235:SF29">
    <property type="entry name" value="GH23382P"/>
    <property type="match status" value="1"/>
</dbReference>
<evidence type="ECO:0000256" key="8">
    <source>
        <dbReference type="ARBA" id="ARBA00023224"/>
    </source>
</evidence>
<evidence type="ECO:0000256" key="1">
    <source>
        <dbReference type="ARBA" id="ARBA00004141"/>
    </source>
</evidence>
<feature type="transmembrane region" description="Helical" evidence="9">
    <location>
        <begin position="192"/>
        <end position="214"/>
    </location>
</feature>
<dbReference type="PANTHER" id="PTHR24235">
    <property type="entry name" value="NEUROPEPTIDE Y RECEPTOR"/>
    <property type="match status" value="1"/>
</dbReference>
<dbReference type="Gene3D" id="1.20.1070.10">
    <property type="entry name" value="Rhodopsin 7-helix transmembrane proteins"/>
    <property type="match status" value="2"/>
</dbReference>
<name>A0A5N5SXJ6_9CRUS</name>
<protein>
    <submittedName>
        <fullName evidence="11">Putative G-protein coupled receptor 83</fullName>
    </submittedName>
</protein>
<keyword evidence="12" id="KW-1185">Reference proteome</keyword>
<keyword evidence="4 9" id="KW-1133">Transmembrane helix</keyword>
<accession>A0A5N5SXJ6</accession>
<dbReference type="PRINTS" id="PR00237">
    <property type="entry name" value="GPCRRHODOPSN"/>
</dbReference>
<evidence type="ECO:0000313" key="11">
    <source>
        <dbReference type="EMBL" id="KAB7497390.1"/>
    </source>
</evidence>